<evidence type="ECO:0000256" key="2">
    <source>
        <dbReference type="ARBA" id="ARBA00022475"/>
    </source>
</evidence>
<reference evidence="7 8" key="1">
    <citation type="submission" date="2023-07" db="EMBL/GenBank/DDBJ databases">
        <title>Genomic Encyclopedia of Type Strains, Phase IV (KMG-IV): sequencing the most valuable type-strain genomes for metagenomic binning, comparative biology and taxonomic classification.</title>
        <authorList>
            <person name="Goeker M."/>
        </authorList>
    </citation>
    <scope>NUCLEOTIDE SEQUENCE [LARGE SCALE GENOMIC DNA]</scope>
    <source>
        <strain evidence="7 8">DSM 17723</strain>
    </source>
</reference>
<evidence type="ECO:0000256" key="5">
    <source>
        <dbReference type="ARBA" id="ARBA00023136"/>
    </source>
</evidence>
<keyword evidence="8" id="KW-1185">Reference proteome</keyword>
<proteinExistence type="predicted"/>
<dbReference type="Proteomes" id="UP001232245">
    <property type="component" value="Unassembled WGS sequence"/>
</dbReference>
<comment type="subcellular location">
    <subcellularLocation>
        <location evidence="1">Cell membrane</location>
        <topology evidence="1">Multi-pass membrane protein</topology>
    </subcellularLocation>
</comment>
<evidence type="ECO:0000313" key="8">
    <source>
        <dbReference type="Proteomes" id="UP001232245"/>
    </source>
</evidence>
<evidence type="ECO:0000256" key="4">
    <source>
        <dbReference type="ARBA" id="ARBA00022989"/>
    </source>
</evidence>
<keyword evidence="5 6" id="KW-0472">Membrane</keyword>
<organism evidence="7 8">
    <name type="scientific">Metabacillus niabensis</name>
    <dbReference type="NCBI Taxonomy" id="324854"/>
    <lineage>
        <taxon>Bacteria</taxon>
        <taxon>Bacillati</taxon>
        <taxon>Bacillota</taxon>
        <taxon>Bacilli</taxon>
        <taxon>Bacillales</taxon>
        <taxon>Bacillaceae</taxon>
        <taxon>Metabacillus</taxon>
    </lineage>
</organism>
<keyword evidence="4 6" id="KW-1133">Transmembrane helix</keyword>
<feature type="transmembrane region" description="Helical" evidence="6">
    <location>
        <begin position="84"/>
        <end position="109"/>
    </location>
</feature>
<feature type="transmembrane region" description="Helical" evidence="6">
    <location>
        <begin position="162"/>
        <end position="185"/>
    </location>
</feature>
<accession>A0ABT9Z6T4</accession>
<evidence type="ECO:0000256" key="1">
    <source>
        <dbReference type="ARBA" id="ARBA00004651"/>
    </source>
</evidence>
<name>A0ABT9Z6T4_9BACI</name>
<feature type="transmembrane region" description="Helical" evidence="6">
    <location>
        <begin position="51"/>
        <end position="72"/>
    </location>
</feature>
<gene>
    <name evidence="7" type="ORF">J2S02_003874</name>
</gene>
<evidence type="ECO:0000256" key="6">
    <source>
        <dbReference type="SAM" id="Phobius"/>
    </source>
</evidence>
<dbReference type="RefSeq" id="WP_307190816.1">
    <property type="nucleotide sequence ID" value="NZ_JAUSTZ010000010.1"/>
</dbReference>
<dbReference type="Pfam" id="PF09678">
    <property type="entry name" value="Caa3_CtaG"/>
    <property type="match status" value="1"/>
</dbReference>
<keyword evidence="3 6" id="KW-0812">Transmembrane</keyword>
<sequence length="271" mass="31197">MNHSSHNHHDNLDMISIDVMQVALSFLFLLALFAYFFAVKTSNRRHKQWPFSRTIFWILGICCIGVATLSPLQIMSHSNFVAHMIIHFLIGMLAPLFIVCSAPMTLLLRTLHVKQARLLTRLLKSRLNQMFLNPIVTLLLNIGGLWLLYMSPLFSMMSQNHFLHWFIHVHLFIAGYLFTLSIIYIEPIPHKYSFVFRSVVLLIALAGHGILSKYLYAYPPNGVPKLQAEIGGYFMFYAGDMVDVILIYIVCYQWFRASRPRASSTTKLDNV</sequence>
<keyword evidence="2" id="KW-1003">Cell membrane</keyword>
<dbReference type="InterPro" id="IPR019108">
    <property type="entry name" value="Caa3_assmbl_CtaG-rel"/>
</dbReference>
<protein>
    <submittedName>
        <fullName evidence="7">Membrane protein</fullName>
    </submittedName>
</protein>
<feature type="transmembrane region" description="Helical" evidence="6">
    <location>
        <begin position="20"/>
        <end position="39"/>
    </location>
</feature>
<evidence type="ECO:0000313" key="7">
    <source>
        <dbReference type="EMBL" id="MDQ0227527.1"/>
    </source>
</evidence>
<dbReference type="EMBL" id="JAUSTZ010000010">
    <property type="protein sequence ID" value="MDQ0227527.1"/>
    <property type="molecule type" value="Genomic_DNA"/>
</dbReference>
<feature type="transmembrane region" description="Helical" evidence="6">
    <location>
        <begin position="194"/>
        <end position="214"/>
    </location>
</feature>
<feature type="transmembrane region" description="Helical" evidence="6">
    <location>
        <begin position="130"/>
        <end position="150"/>
    </location>
</feature>
<evidence type="ECO:0000256" key="3">
    <source>
        <dbReference type="ARBA" id="ARBA00022692"/>
    </source>
</evidence>
<comment type="caution">
    <text evidence="7">The sequence shown here is derived from an EMBL/GenBank/DDBJ whole genome shotgun (WGS) entry which is preliminary data.</text>
</comment>
<feature type="transmembrane region" description="Helical" evidence="6">
    <location>
        <begin position="234"/>
        <end position="255"/>
    </location>
</feature>